<dbReference type="EMBL" id="JAKUCV010007447">
    <property type="protein sequence ID" value="KAJ4823472.1"/>
    <property type="molecule type" value="Genomic_DNA"/>
</dbReference>
<dbReference type="PANTHER" id="PTHR13068:SF166">
    <property type="entry name" value="TRANSCRIPTION TERMINATION FACTOR MTERF15, MITOCHONDRIAL-LIKE"/>
    <property type="match status" value="1"/>
</dbReference>
<keyword evidence="3" id="KW-0809">Transit peptide</keyword>
<evidence type="ECO:0000256" key="3">
    <source>
        <dbReference type="ARBA" id="ARBA00022946"/>
    </source>
</evidence>
<evidence type="ECO:0000313" key="4">
    <source>
        <dbReference type="EMBL" id="KAJ4823472.1"/>
    </source>
</evidence>
<accession>A0A9Q0J0F7</accession>
<sequence length="280" mass="32343">MFPQTHKPYFSRNYSNPSSTASKEDSFKVSYLVNRCGFSLESASSASKYLHFDGPEKPDSVINFFSAHGFSQTETSKVVKRNPNILLYRSDRKVITSLKYGSNLFNKNFDSHMAIIIKFLRGEGFTDSNIAWILMYHSHAVASLDRIEKNVEELKKMGFSPLNVKFVVGLKALDAHSKSSWRKKLEVYKRWGWTEEEVLGMFKRYPWCMTCSEEKISGVMDIFVNKLGWDLSVIARYPNAFSFSLERRIVPRDSVIQFLLSKELIKKNSYSPRVFIMRAS</sequence>
<dbReference type="FunFam" id="1.25.70.10:FF:000001">
    <property type="entry name" value="Mitochondrial transcription termination factor-like"/>
    <property type="match status" value="1"/>
</dbReference>
<keyword evidence="2" id="KW-0804">Transcription</keyword>
<reference evidence="4" key="2">
    <citation type="journal article" date="2023" name="Plants (Basel)">
        <title>Annotation of the Turnera subulata (Passifloraceae) Draft Genome Reveals the S-Locus Evolved after the Divergence of Turneroideae from Passifloroideae in a Stepwise Manner.</title>
        <authorList>
            <person name="Henning P.M."/>
            <person name="Roalson E.H."/>
            <person name="Mir W."/>
            <person name="McCubbin A.G."/>
            <person name="Shore J.S."/>
        </authorList>
    </citation>
    <scope>NUCLEOTIDE SEQUENCE</scope>
    <source>
        <strain evidence="4">F60SS</strain>
    </source>
</reference>
<comment type="similarity">
    <text evidence="1">Belongs to the mTERF family.</text>
</comment>
<dbReference type="InterPro" id="IPR038538">
    <property type="entry name" value="MTERF_sf"/>
</dbReference>
<dbReference type="AlphaFoldDB" id="A0A9Q0J0F7"/>
<keyword evidence="5" id="KW-1185">Reference proteome</keyword>
<comment type="caution">
    <text evidence="4">The sequence shown here is derived from an EMBL/GenBank/DDBJ whole genome shotgun (WGS) entry which is preliminary data.</text>
</comment>
<dbReference type="GO" id="GO:0003676">
    <property type="term" value="F:nucleic acid binding"/>
    <property type="evidence" value="ECO:0007669"/>
    <property type="project" value="InterPro"/>
</dbReference>
<dbReference type="InterPro" id="IPR003690">
    <property type="entry name" value="MTERF"/>
</dbReference>
<keyword evidence="2" id="KW-0806">Transcription termination</keyword>
<organism evidence="4 5">
    <name type="scientific">Turnera subulata</name>
    <dbReference type="NCBI Taxonomy" id="218843"/>
    <lineage>
        <taxon>Eukaryota</taxon>
        <taxon>Viridiplantae</taxon>
        <taxon>Streptophyta</taxon>
        <taxon>Embryophyta</taxon>
        <taxon>Tracheophyta</taxon>
        <taxon>Spermatophyta</taxon>
        <taxon>Magnoliopsida</taxon>
        <taxon>eudicotyledons</taxon>
        <taxon>Gunneridae</taxon>
        <taxon>Pentapetalae</taxon>
        <taxon>rosids</taxon>
        <taxon>fabids</taxon>
        <taxon>Malpighiales</taxon>
        <taxon>Passifloraceae</taxon>
        <taxon>Turnera</taxon>
    </lineage>
</organism>
<gene>
    <name evidence="4" type="ORF">Tsubulata_034632</name>
</gene>
<name>A0A9Q0J0F7_9ROSI</name>
<protein>
    <submittedName>
        <fullName evidence="4">Uncharacterized protein</fullName>
    </submittedName>
</protein>
<dbReference type="Proteomes" id="UP001141552">
    <property type="component" value="Unassembled WGS sequence"/>
</dbReference>
<dbReference type="OrthoDB" id="637682at2759"/>
<evidence type="ECO:0000256" key="2">
    <source>
        <dbReference type="ARBA" id="ARBA00022472"/>
    </source>
</evidence>
<proteinExistence type="inferred from homology"/>
<evidence type="ECO:0000313" key="5">
    <source>
        <dbReference type="Proteomes" id="UP001141552"/>
    </source>
</evidence>
<evidence type="ECO:0000256" key="1">
    <source>
        <dbReference type="ARBA" id="ARBA00007692"/>
    </source>
</evidence>
<dbReference type="SMART" id="SM00733">
    <property type="entry name" value="Mterf"/>
    <property type="match status" value="4"/>
</dbReference>
<dbReference type="GO" id="GO:0006353">
    <property type="term" value="P:DNA-templated transcription termination"/>
    <property type="evidence" value="ECO:0007669"/>
    <property type="project" value="UniProtKB-KW"/>
</dbReference>
<dbReference type="Gene3D" id="1.25.70.10">
    <property type="entry name" value="Transcription termination factor 3, mitochondrial"/>
    <property type="match status" value="1"/>
</dbReference>
<dbReference type="Pfam" id="PF02536">
    <property type="entry name" value="mTERF"/>
    <property type="match status" value="1"/>
</dbReference>
<dbReference type="PANTHER" id="PTHR13068">
    <property type="entry name" value="CGI-12 PROTEIN-RELATED"/>
    <property type="match status" value="1"/>
</dbReference>
<reference evidence="4" key="1">
    <citation type="submission" date="2022-02" db="EMBL/GenBank/DDBJ databases">
        <authorList>
            <person name="Henning P.M."/>
            <person name="McCubbin A.G."/>
            <person name="Shore J.S."/>
        </authorList>
    </citation>
    <scope>NUCLEOTIDE SEQUENCE</scope>
    <source>
        <strain evidence="4">F60SS</strain>
        <tissue evidence="4">Leaves</tissue>
    </source>
</reference>
<keyword evidence="2" id="KW-0805">Transcription regulation</keyword>